<organism evidence="1 2">
    <name type="scientific">Nephila pilipes</name>
    <name type="common">Giant wood spider</name>
    <name type="synonym">Nephila maculata</name>
    <dbReference type="NCBI Taxonomy" id="299642"/>
    <lineage>
        <taxon>Eukaryota</taxon>
        <taxon>Metazoa</taxon>
        <taxon>Ecdysozoa</taxon>
        <taxon>Arthropoda</taxon>
        <taxon>Chelicerata</taxon>
        <taxon>Arachnida</taxon>
        <taxon>Araneae</taxon>
        <taxon>Araneomorphae</taxon>
        <taxon>Entelegynae</taxon>
        <taxon>Araneoidea</taxon>
        <taxon>Nephilidae</taxon>
        <taxon>Nephila</taxon>
    </lineage>
</organism>
<sequence>MTRNIFLLQGNQLLVFLEKDCCSHGIWTEIRLIKKPEIQVEAYKIVRCLLIETDEEAFSMMLKEALKIFSEKDESREFGKYFEHMYSKQIEVWAYCYRKLLRINTNMHIESMHGLITCAIASHLVQRPAPKTMSYRTVISDWPIN</sequence>
<protein>
    <submittedName>
        <fullName evidence="1">Uncharacterized protein</fullName>
    </submittedName>
</protein>
<dbReference type="AlphaFoldDB" id="A0A8X6ILI7"/>
<keyword evidence="2" id="KW-1185">Reference proteome</keyword>
<proteinExistence type="predicted"/>
<reference evidence="1" key="1">
    <citation type="submission" date="2020-08" db="EMBL/GenBank/DDBJ databases">
        <title>Multicomponent nature underlies the extraordinary mechanical properties of spider dragline silk.</title>
        <authorList>
            <person name="Kono N."/>
            <person name="Nakamura H."/>
            <person name="Mori M."/>
            <person name="Yoshida Y."/>
            <person name="Ohtoshi R."/>
            <person name="Malay A.D."/>
            <person name="Moran D.A.P."/>
            <person name="Tomita M."/>
            <person name="Numata K."/>
            <person name="Arakawa K."/>
        </authorList>
    </citation>
    <scope>NUCLEOTIDE SEQUENCE</scope>
</reference>
<evidence type="ECO:0000313" key="1">
    <source>
        <dbReference type="EMBL" id="GFS50819.1"/>
    </source>
</evidence>
<evidence type="ECO:0000313" key="2">
    <source>
        <dbReference type="Proteomes" id="UP000887013"/>
    </source>
</evidence>
<dbReference type="OrthoDB" id="6777076at2759"/>
<dbReference type="Proteomes" id="UP000887013">
    <property type="component" value="Unassembled WGS sequence"/>
</dbReference>
<name>A0A8X6ILI7_NEPPI</name>
<gene>
    <name evidence="1" type="ORF">NPIL_35021</name>
</gene>
<comment type="caution">
    <text evidence="1">The sequence shown here is derived from an EMBL/GenBank/DDBJ whole genome shotgun (WGS) entry which is preliminary data.</text>
</comment>
<accession>A0A8X6ILI7</accession>
<dbReference type="EMBL" id="BMAW01045579">
    <property type="protein sequence ID" value="GFS50819.1"/>
    <property type="molecule type" value="Genomic_DNA"/>
</dbReference>